<accession>A0A2D4LEA6</accession>
<reference evidence="2" key="2">
    <citation type="submission" date="2017-11" db="EMBL/GenBank/DDBJ databases">
        <title>Coralsnake Venomics: Analyses of Venom Gland Transcriptomes and Proteomes of Six Brazilian Taxa.</title>
        <authorList>
            <person name="Aird S.D."/>
            <person name="Jorge da Silva N."/>
            <person name="Qiu L."/>
            <person name="Villar-Briones A."/>
            <person name="Aparecida-Saddi V."/>
            <person name="Campos-Telles M.P."/>
            <person name="Grau M."/>
            <person name="Mikheyev A.S."/>
        </authorList>
    </citation>
    <scope>NUCLEOTIDE SEQUENCE</scope>
    <source>
        <tissue evidence="2">Venom_gland</tissue>
    </source>
</reference>
<evidence type="ECO:0000313" key="2">
    <source>
        <dbReference type="EMBL" id="LAB19123.1"/>
    </source>
</evidence>
<evidence type="ECO:0000256" key="1">
    <source>
        <dbReference type="SAM" id="Phobius"/>
    </source>
</evidence>
<keyword evidence="1" id="KW-0812">Transmembrane</keyword>
<proteinExistence type="predicted"/>
<protein>
    <submittedName>
        <fullName evidence="2">Uncharacterized protein</fullName>
    </submittedName>
</protein>
<feature type="transmembrane region" description="Helical" evidence="1">
    <location>
        <begin position="79"/>
        <end position="96"/>
    </location>
</feature>
<reference evidence="2" key="1">
    <citation type="submission" date="2017-07" db="EMBL/GenBank/DDBJ databases">
        <authorList>
            <person name="Mikheyev A."/>
            <person name="Grau M."/>
        </authorList>
    </citation>
    <scope>NUCLEOTIDE SEQUENCE</scope>
    <source>
        <tissue evidence="2">Venom_gland</tissue>
    </source>
</reference>
<dbReference type="EMBL" id="IACM01005633">
    <property type="protein sequence ID" value="LAB19123.1"/>
    <property type="molecule type" value="Transcribed_RNA"/>
</dbReference>
<keyword evidence="1" id="KW-1133">Transmembrane helix</keyword>
<name>A0A2D4LEA6_9SAUR</name>
<keyword evidence="1" id="KW-0472">Membrane</keyword>
<dbReference type="AlphaFoldDB" id="A0A2D4LEA6"/>
<organism evidence="2">
    <name type="scientific">Micrurus spixii</name>
    <name type="common">Amazon coral snake</name>
    <dbReference type="NCBI Taxonomy" id="129469"/>
    <lineage>
        <taxon>Eukaryota</taxon>
        <taxon>Metazoa</taxon>
        <taxon>Chordata</taxon>
        <taxon>Craniata</taxon>
        <taxon>Vertebrata</taxon>
        <taxon>Euteleostomi</taxon>
        <taxon>Lepidosauria</taxon>
        <taxon>Squamata</taxon>
        <taxon>Bifurcata</taxon>
        <taxon>Unidentata</taxon>
        <taxon>Episquamata</taxon>
        <taxon>Toxicofera</taxon>
        <taxon>Serpentes</taxon>
        <taxon>Colubroidea</taxon>
        <taxon>Elapidae</taxon>
        <taxon>Elapinae</taxon>
        <taxon>Micrurus</taxon>
    </lineage>
</organism>
<sequence length="103" mass="11960">MNCCKLRTTCTAYLDSPPIVFVPYKLVNVKLGAKFRFSVNFSCSSSFFNLINLRNVKKNTYVLYGIECTPLSDVYLLQIHQWLSLLMFSLYAILYIKKQKITD</sequence>